<evidence type="ECO:0008006" key="6">
    <source>
        <dbReference type="Google" id="ProtNLM"/>
    </source>
</evidence>
<dbReference type="Pfam" id="PF21537">
    <property type="entry name" value="DUF1980_C"/>
    <property type="match status" value="1"/>
</dbReference>
<feature type="transmembrane region" description="Helical" evidence="1">
    <location>
        <begin position="90"/>
        <end position="111"/>
    </location>
</feature>
<dbReference type="Proteomes" id="UP000067625">
    <property type="component" value="Chromosome"/>
</dbReference>
<dbReference type="InterPro" id="IPR048493">
    <property type="entry name" value="DUF1980_N"/>
</dbReference>
<keyword evidence="5" id="KW-1185">Reference proteome</keyword>
<keyword evidence="1" id="KW-0472">Membrane</keyword>
<evidence type="ECO:0000313" key="4">
    <source>
        <dbReference type="EMBL" id="ALC80346.1"/>
    </source>
</evidence>
<reference evidence="5" key="1">
    <citation type="submission" date="2015-08" db="EMBL/GenBank/DDBJ databases">
        <title>Genome sequencing project for genomic taxonomy and phylogenomics of Bacillus-like bacteria.</title>
        <authorList>
            <person name="Liu B."/>
            <person name="Wang J."/>
            <person name="Zhu Y."/>
            <person name="Liu G."/>
            <person name="Chen Q."/>
            <person name="Chen Z."/>
            <person name="Lan J."/>
            <person name="Che J."/>
            <person name="Ge C."/>
            <person name="Shi H."/>
            <person name="Pan Z."/>
            <person name="Liu X."/>
        </authorList>
    </citation>
    <scope>NUCLEOTIDE SEQUENCE [LARGE SCALE GENOMIC DNA]</scope>
    <source>
        <strain evidence="5">FJAT-4402</strain>
    </source>
</reference>
<feature type="domain" description="DUF1980" evidence="3">
    <location>
        <begin position="143"/>
        <end position="265"/>
    </location>
</feature>
<evidence type="ECO:0000259" key="2">
    <source>
        <dbReference type="Pfam" id="PF09323"/>
    </source>
</evidence>
<dbReference type="EMBL" id="CP012600">
    <property type="protein sequence ID" value="ALC80346.1"/>
    <property type="molecule type" value="Genomic_DNA"/>
</dbReference>
<accession>A0A0M3R8V6</accession>
<dbReference type="PATRIC" id="fig|1441095.3.peg.237"/>
<gene>
    <name evidence="4" type="ORF">AM592_01065</name>
</gene>
<reference evidence="4 5" key="2">
    <citation type="journal article" date="2016" name="Int. J. Syst. Evol. Microbiol.">
        <title>Bacillus gobiensis sp. nov., isolated from a soil sample.</title>
        <authorList>
            <person name="Liu B."/>
            <person name="Liu G.H."/>
            <person name="Cetin S."/>
            <person name="Schumann P."/>
            <person name="Pan Z.Z."/>
            <person name="Chen Q.Q."/>
        </authorList>
    </citation>
    <scope>NUCLEOTIDE SEQUENCE [LARGE SCALE GENOMIC DNA]</scope>
    <source>
        <strain evidence="4 5">FJAT-4402</strain>
    </source>
</reference>
<dbReference type="Pfam" id="PF09323">
    <property type="entry name" value="DUF1980"/>
    <property type="match status" value="1"/>
</dbReference>
<evidence type="ECO:0000256" key="1">
    <source>
        <dbReference type="SAM" id="Phobius"/>
    </source>
</evidence>
<evidence type="ECO:0000313" key="5">
    <source>
        <dbReference type="Proteomes" id="UP000067625"/>
    </source>
</evidence>
<name>A0A0M3R8V6_9BACI</name>
<sequence>MIGGVWVTQFHESLRGIILVGFALLLINLIVSEKLANFISPKMHIYVYIALFIFLLLGFILILSSSSEMNAHQCGCAGDHSVPKTIFGSIFVYSLFIFPLVTGFLFSDHILTNDAAIKRGHKYGEGIFSSTSNGNPPSDPNLTSLEAKKIILLTNENFLPVLDQIERNLQHFVGKKVQLEGFVYREPDFTKDQIVVARFGVSCCTADAVVFGMAVNGDSLSSLSNDTWIRVKGTIDVLHYNDSELPVIVDPTVEKIDTPSQPYVYDTYEQNE</sequence>
<dbReference type="InterPro" id="IPR015402">
    <property type="entry name" value="DUF1980"/>
</dbReference>
<keyword evidence="1" id="KW-0812">Transmembrane</keyword>
<feature type="domain" description="DUF1980" evidence="2">
    <location>
        <begin position="14"/>
        <end position="120"/>
    </location>
</feature>
<protein>
    <recommendedName>
        <fullName evidence="6">TIGR03943 family protein</fullName>
    </recommendedName>
</protein>
<feature type="transmembrane region" description="Helical" evidence="1">
    <location>
        <begin position="43"/>
        <end position="63"/>
    </location>
</feature>
<dbReference type="PANTHER" id="PTHR40047:SF1">
    <property type="entry name" value="UPF0703 PROTEIN YCGQ"/>
    <property type="match status" value="1"/>
</dbReference>
<evidence type="ECO:0000259" key="3">
    <source>
        <dbReference type="Pfam" id="PF21537"/>
    </source>
</evidence>
<feature type="transmembrane region" description="Helical" evidence="1">
    <location>
        <begin position="13"/>
        <end position="31"/>
    </location>
</feature>
<dbReference type="NCBIfam" id="TIGR03943">
    <property type="entry name" value="TIGR03943 family putative permease subunit"/>
    <property type="match status" value="1"/>
</dbReference>
<dbReference type="STRING" id="1441095.AM592_01065"/>
<organism evidence="4 5">
    <name type="scientific">Bacillus gobiensis</name>
    <dbReference type="NCBI Taxonomy" id="1441095"/>
    <lineage>
        <taxon>Bacteria</taxon>
        <taxon>Bacillati</taxon>
        <taxon>Bacillota</taxon>
        <taxon>Bacilli</taxon>
        <taxon>Bacillales</taxon>
        <taxon>Bacillaceae</taxon>
        <taxon>Bacillus</taxon>
    </lineage>
</organism>
<dbReference type="InterPro" id="IPR048447">
    <property type="entry name" value="DUF1980_C"/>
</dbReference>
<dbReference type="InterPro" id="IPR052955">
    <property type="entry name" value="UPF0703_membrane_permease"/>
</dbReference>
<dbReference type="PANTHER" id="PTHR40047">
    <property type="entry name" value="UPF0703 PROTEIN YCGQ"/>
    <property type="match status" value="1"/>
</dbReference>
<keyword evidence="1" id="KW-1133">Transmembrane helix</keyword>
<proteinExistence type="predicted"/>
<dbReference type="AlphaFoldDB" id="A0A0M3R8V6"/>